<protein>
    <submittedName>
        <fullName evidence="2">Uncharacterized protein</fullName>
    </submittedName>
</protein>
<comment type="caution">
    <text evidence="2">The sequence shown here is derived from an EMBL/GenBank/DDBJ whole genome shotgun (WGS) entry which is preliminary data.</text>
</comment>
<evidence type="ECO:0000256" key="1">
    <source>
        <dbReference type="SAM" id="MobiDB-lite"/>
    </source>
</evidence>
<feature type="compositionally biased region" description="Polar residues" evidence="1">
    <location>
        <begin position="1"/>
        <end position="10"/>
    </location>
</feature>
<accession>A0A9P0GYP4</accession>
<sequence length="105" mass="11927">MPSLQTTVKSGSMPDLHKHLASRQSMSMGYPAHASHNTAIRQHLADRQYAANTRIPKTCKLHRLAWVGPRSGPYDSPYKRRPPWLVLLKTRRIPTKDTNTKENGL</sequence>
<keyword evidence="3" id="KW-1185">Reference proteome</keyword>
<dbReference type="EMBL" id="CAJCES030000031">
    <property type="protein sequence ID" value="CAH1286874.1"/>
    <property type="molecule type" value="Genomic_DNA"/>
</dbReference>
<evidence type="ECO:0000313" key="2">
    <source>
        <dbReference type="EMBL" id="CAH1286874.1"/>
    </source>
</evidence>
<feature type="region of interest" description="Disordered" evidence="1">
    <location>
        <begin position="1"/>
        <end position="25"/>
    </location>
</feature>
<evidence type="ECO:0000313" key="3">
    <source>
        <dbReference type="Proteomes" id="UP001154114"/>
    </source>
</evidence>
<dbReference type="AlphaFoldDB" id="A0A9P0GYP4"/>
<proteinExistence type="predicted"/>
<dbReference type="Proteomes" id="UP001154114">
    <property type="component" value="Unassembled WGS sequence"/>
</dbReference>
<organism evidence="2 3">
    <name type="scientific">Chrysodeixis includens</name>
    <name type="common">Soybean looper</name>
    <name type="synonym">Pseudoplusia includens</name>
    <dbReference type="NCBI Taxonomy" id="689277"/>
    <lineage>
        <taxon>Eukaryota</taxon>
        <taxon>Metazoa</taxon>
        <taxon>Ecdysozoa</taxon>
        <taxon>Arthropoda</taxon>
        <taxon>Hexapoda</taxon>
        <taxon>Insecta</taxon>
        <taxon>Pterygota</taxon>
        <taxon>Neoptera</taxon>
        <taxon>Endopterygota</taxon>
        <taxon>Lepidoptera</taxon>
        <taxon>Glossata</taxon>
        <taxon>Ditrysia</taxon>
        <taxon>Noctuoidea</taxon>
        <taxon>Noctuidae</taxon>
        <taxon>Plusiinae</taxon>
        <taxon>Chrysodeixis</taxon>
    </lineage>
</organism>
<gene>
    <name evidence="2" type="ORF">CINC_LOCUS73</name>
</gene>
<dbReference type="OrthoDB" id="6339047at2759"/>
<reference evidence="2" key="1">
    <citation type="submission" date="2021-12" db="EMBL/GenBank/DDBJ databases">
        <authorList>
            <person name="King R."/>
        </authorList>
    </citation>
    <scope>NUCLEOTIDE SEQUENCE</scope>
</reference>
<name>A0A9P0GYP4_CHRIL</name>